<keyword evidence="3" id="KW-0240">DNA-directed RNA polymerase</keyword>
<dbReference type="PANTHER" id="PTHR36182:SF1">
    <property type="entry name" value="PROTEIN, PUTATIVE (AFU_ORTHOLOGUE AFUA_6G10930)-RELATED"/>
    <property type="match status" value="1"/>
</dbReference>
<evidence type="ECO:0000313" key="4">
    <source>
        <dbReference type="Proteomes" id="UP000034164"/>
    </source>
</evidence>
<dbReference type="AlphaFoldDB" id="A0A0G2I186"/>
<dbReference type="EMBL" id="LCZI01000854">
    <property type="protein sequence ID" value="KKZ64138.1"/>
    <property type="molecule type" value="Genomic_DNA"/>
</dbReference>
<evidence type="ECO:0000313" key="3">
    <source>
        <dbReference type="EMBL" id="KKZ64138.1"/>
    </source>
</evidence>
<organism evidence="3 4">
    <name type="scientific">[Emmonsia] crescens</name>
    <dbReference type="NCBI Taxonomy" id="73230"/>
    <lineage>
        <taxon>Eukaryota</taxon>
        <taxon>Fungi</taxon>
        <taxon>Dikarya</taxon>
        <taxon>Ascomycota</taxon>
        <taxon>Pezizomycotina</taxon>
        <taxon>Eurotiomycetes</taxon>
        <taxon>Eurotiomycetidae</taxon>
        <taxon>Onygenales</taxon>
        <taxon>Ajellomycetaceae</taxon>
        <taxon>Emergomyces</taxon>
    </lineage>
</organism>
<feature type="compositionally biased region" description="Low complexity" evidence="1">
    <location>
        <begin position="205"/>
        <end position="241"/>
    </location>
</feature>
<dbReference type="PANTHER" id="PTHR36182">
    <property type="entry name" value="PROTEIN, PUTATIVE (AFU_ORTHOLOGUE AFUA_6G10930)-RELATED"/>
    <property type="match status" value="1"/>
</dbReference>
<dbReference type="Proteomes" id="UP000034164">
    <property type="component" value="Unassembled WGS sequence"/>
</dbReference>
<evidence type="ECO:0000256" key="1">
    <source>
        <dbReference type="SAM" id="MobiDB-lite"/>
    </source>
</evidence>
<accession>A0A0G2I186</accession>
<dbReference type="OrthoDB" id="2342176at2759"/>
<dbReference type="VEuPathDB" id="FungiDB:EMCG_01543"/>
<comment type="caution">
    <text evidence="3">The sequence shown here is derived from an EMBL/GenBank/DDBJ whole genome shotgun (WGS) entry which is preliminary data.</text>
</comment>
<reference evidence="4" key="1">
    <citation type="journal article" date="2015" name="PLoS Genet.">
        <title>The dynamic genome and transcriptome of the human fungal pathogen Blastomyces and close relative Emmonsia.</title>
        <authorList>
            <person name="Munoz J.F."/>
            <person name="Gauthier G.M."/>
            <person name="Desjardins C.A."/>
            <person name="Gallo J.E."/>
            <person name="Holder J."/>
            <person name="Sullivan T.D."/>
            <person name="Marty A.J."/>
            <person name="Carmen J.C."/>
            <person name="Chen Z."/>
            <person name="Ding L."/>
            <person name="Gujja S."/>
            <person name="Magrini V."/>
            <person name="Misas E."/>
            <person name="Mitreva M."/>
            <person name="Priest M."/>
            <person name="Saif S."/>
            <person name="Whiston E.A."/>
            <person name="Young S."/>
            <person name="Zeng Q."/>
            <person name="Goldman W.E."/>
            <person name="Mardis E.R."/>
            <person name="Taylor J.W."/>
            <person name="McEwen J.G."/>
            <person name="Clay O.K."/>
            <person name="Klein B.S."/>
            <person name="Cuomo C.A."/>
        </authorList>
    </citation>
    <scope>NUCLEOTIDE SEQUENCE [LARGE SCALE GENOMIC DNA]</scope>
    <source>
        <strain evidence="4">UAMH 3008</strain>
    </source>
</reference>
<feature type="region of interest" description="Disordered" evidence="1">
    <location>
        <begin position="189"/>
        <end position="242"/>
    </location>
</feature>
<feature type="chain" id="PRO_5002545675" evidence="2">
    <location>
        <begin position="19"/>
        <end position="287"/>
    </location>
</feature>
<keyword evidence="2" id="KW-0732">Signal</keyword>
<protein>
    <submittedName>
        <fullName evidence="3">DNA-directed RNA polymerase</fullName>
    </submittedName>
</protein>
<gene>
    <name evidence="3" type="ORF">EMCG_01543</name>
</gene>
<dbReference type="GO" id="GO:0000428">
    <property type="term" value="C:DNA-directed RNA polymerase complex"/>
    <property type="evidence" value="ECO:0007669"/>
    <property type="project" value="UniProtKB-KW"/>
</dbReference>
<feature type="signal peptide" evidence="2">
    <location>
        <begin position="1"/>
        <end position="18"/>
    </location>
</feature>
<name>A0A0G2I186_9EURO</name>
<evidence type="ECO:0000256" key="2">
    <source>
        <dbReference type="SAM" id="SignalP"/>
    </source>
</evidence>
<dbReference type="Gene3D" id="2.70.50.70">
    <property type="match status" value="1"/>
</dbReference>
<proteinExistence type="predicted"/>
<keyword evidence="3" id="KW-0804">Transcription</keyword>
<sequence>MHSLSLLSLALAAGSAFAHIEMSQPAPFRSRFSGSGSQVDYSMTSPLLADGSDFPCKGYHQDGTSKSSATYKAGGTGQIKLEGTATHGGGSCQLSLSYDQGKTFRVIKSIIGGCPLDKQYSFTVPSFAPSGEAIFAWTWFNKIGNREMYMNCAPVTIEGGSSDKAAFDKLPEIYVANVGNGKTTVEGVDVVFPNPGDGSSGGGASSRDAPASPSATDTPSASSATPSAAASSSATPSPSTTIPALHVHAASNVPTPSLSASEIKLSGVASGIGASGDLPFSCSCSTS</sequence>